<dbReference type="InterPro" id="IPR006527">
    <property type="entry name" value="F-box-assoc_dom_typ1"/>
</dbReference>
<name>A0A5C7HTH8_9ROSI</name>
<dbReference type="AlphaFoldDB" id="A0A5C7HTH8"/>
<accession>A0A5C7HTH8</accession>
<evidence type="ECO:0000313" key="4">
    <source>
        <dbReference type="Proteomes" id="UP000323000"/>
    </source>
</evidence>
<sequence>MAKESSDDTAGGNGLAEKIAIAGGLISTPVIGWSLYTLKTTGCGLPPGPGGSIGALEGVSYLVTVGIVGWSLYTKTKTGSGLPNGPFGLLGAVEVCVVLLQLNMNLGKRPSSKFASSNNNIYLDLKDVIREHALHFLPAKSLFRFTGVCRDWKFMISTPFFAHNQSYSFRTISGFFSQVSHGEPTFVSLNPMAYGVPDPSLKFLPEPVDIRSSCNGLLCCQGRTEYKAYYICNPTTKHWQKLPKPDNDHGSNPAVVLVFDPSLLNFAAEYQLICAFPSEMEGYEFEIYSSSKGSWRTSGEILFGNRVIRPNSGVYANGTVYWLTQYDKILTFDLKMERSQLMNGHGTLGVKDGKLCTTSLHGLKLSVHVLSNAYTNTMQMHSHTKAWKTHEIALDPAVFTDPYYDRDAVLFTGNDIVVFRGRDLLYVYDMKTKETKHLGHASNNNDRRAPNYNERLISYVSSLVDI</sequence>
<evidence type="ECO:0000313" key="3">
    <source>
        <dbReference type="EMBL" id="TXG59616.1"/>
    </source>
</evidence>
<organism evidence="3 4">
    <name type="scientific">Acer yangbiense</name>
    <dbReference type="NCBI Taxonomy" id="1000413"/>
    <lineage>
        <taxon>Eukaryota</taxon>
        <taxon>Viridiplantae</taxon>
        <taxon>Streptophyta</taxon>
        <taxon>Embryophyta</taxon>
        <taxon>Tracheophyta</taxon>
        <taxon>Spermatophyta</taxon>
        <taxon>Magnoliopsida</taxon>
        <taxon>eudicotyledons</taxon>
        <taxon>Gunneridae</taxon>
        <taxon>Pentapetalae</taxon>
        <taxon>rosids</taxon>
        <taxon>malvids</taxon>
        <taxon>Sapindales</taxon>
        <taxon>Sapindaceae</taxon>
        <taxon>Hippocastanoideae</taxon>
        <taxon>Acereae</taxon>
        <taxon>Acer</taxon>
    </lineage>
</organism>
<keyword evidence="4" id="KW-1185">Reference proteome</keyword>
<evidence type="ECO:0000259" key="2">
    <source>
        <dbReference type="Pfam" id="PF07734"/>
    </source>
</evidence>
<dbReference type="InterPro" id="IPR036047">
    <property type="entry name" value="F-box-like_dom_sf"/>
</dbReference>
<dbReference type="Pfam" id="PF07734">
    <property type="entry name" value="FBA_1"/>
    <property type="match status" value="1"/>
</dbReference>
<feature type="transmembrane region" description="Helical" evidence="1">
    <location>
        <begin position="50"/>
        <end position="73"/>
    </location>
</feature>
<feature type="transmembrane region" description="Helical" evidence="1">
    <location>
        <begin position="85"/>
        <end position="104"/>
    </location>
</feature>
<keyword evidence="1" id="KW-0812">Transmembrane</keyword>
<dbReference type="InterPro" id="IPR017451">
    <property type="entry name" value="F-box-assoc_interact_dom"/>
</dbReference>
<feature type="domain" description="F-box associated beta-propeller type 1" evidence="2">
    <location>
        <begin position="213"/>
        <end position="466"/>
    </location>
</feature>
<dbReference type="EMBL" id="VAHF01000006">
    <property type="protein sequence ID" value="TXG59616.1"/>
    <property type="molecule type" value="Genomic_DNA"/>
</dbReference>
<dbReference type="NCBIfam" id="TIGR01640">
    <property type="entry name" value="F_box_assoc_1"/>
    <property type="match status" value="1"/>
</dbReference>
<protein>
    <recommendedName>
        <fullName evidence="2">F-box associated beta-propeller type 1 domain-containing protein</fullName>
    </recommendedName>
</protein>
<evidence type="ECO:0000256" key="1">
    <source>
        <dbReference type="SAM" id="Phobius"/>
    </source>
</evidence>
<dbReference type="SUPFAM" id="SSF81383">
    <property type="entry name" value="F-box domain"/>
    <property type="match status" value="1"/>
</dbReference>
<dbReference type="OrthoDB" id="1916346at2759"/>
<dbReference type="PANTHER" id="PTHR37231:SF2">
    <property type="entry name" value="EXPRESSED PROTEIN"/>
    <property type="match status" value="1"/>
</dbReference>
<reference evidence="4" key="1">
    <citation type="journal article" date="2019" name="Gigascience">
        <title>De novo genome assembly of the endangered Acer yangbiense, a plant species with extremely small populations endemic to Yunnan Province, China.</title>
        <authorList>
            <person name="Yang J."/>
            <person name="Wariss H.M."/>
            <person name="Tao L."/>
            <person name="Zhang R."/>
            <person name="Yun Q."/>
            <person name="Hollingsworth P."/>
            <person name="Dao Z."/>
            <person name="Luo G."/>
            <person name="Guo H."/>
            <person name="Ma Y."/>
            <person name="Sun W."/>
        </authorList>
    </citation>
    <scope>NUCLEOTIDE SEQUENCE [LARGE SCALE GENOMIC DNA]</scope>
    <source>
        <strain evidence="4">cv. Malutang</strain>
    </source>
</reference>
<gene>
    <name evidence="3" type="ORF">EZV62_014189</name>
</gene>
<keyword evidence="1" id="KW-1133">Transmembrane helix</keyword>
<keyword evidence="1" id="KW-0472">Membrane</keyword>
<dbReference type="Proteomes" id="UP000323000">
    <property type="component" value="Chromosome 6"/>
</dbReference>
<comment type="caution">
    <text evidence="3">The sequence shown here is derived from an EMBL/GenBank/DDBJ whole genome shotgun (WGS) entry which is preliminary data.</text>
</comment>
<dbReference type="PANTHER" id="PTHR37231">
    <property type="entry name" value="EXPRESSED PROTEIN"/>
    <property type="match status" value="1"/>
</dbReference>
<proteinExistence type="predicted"/>
<feature type="transmembrane region" description="Helical" evidence="1">
    <location>
        <begin position="20"/>
        <end position="38"/>
    </location>
</feature>